<protein>
    <submittedName>
        <fullName evidence="1">Uncharacterized protein</fullName>
    </submittedName>
</protein>
<dbReference type="AlphaFoldDB" id="A0A7W7PXZ6"/>
<proteinExistence type="predicted"/>
<dbReference type="RefSeq" id="WP_229890231.1">
    <property type="nucleotide sequence ID" value="NZ_BMTK01000035.1"/>
</dbReference>
<accession>A0A7W7PXZ6</accession>
<dbReference type="EMBL" id="JACHJI010000027">
    <property type="protein sequence ID" value="MBB4903349.1"/>
    <property type="molecule type" value="Genomic_DNA"/>
</dbReference>
<keyword evidence="2" id="KW-1185">Reference proteome</keyword>
<gene>
    <name evidence="1" type="ORF">FHS37_007446</name>
</gene>
<sequence length="104" mass="11431">MNLSSVSVRHTAAFAAASTIMSGGETAMGPAPTPMYLATTGRRLFIFRAHPTFVRPEEHLMTTPRAGPEIKERLLNSSFTVSLPDDEWGLKIVPPLIGRRIARR</sequence>
<dbReference type="Proteomes" id="UP000579523">
    <property type="component" value="Unassembled WGS sequence"/>
</dbReference>
<comment type="caution">
    <text evidence="1">The sequence shown here is derived from an EMBL/GenBank/DDBJ whole genome shotgun (WGS) entry which is preliminary data.</text>
</comment>
<organism evidence="1 2">
    <name type="scientific">Streptomyces griseomycini</name>
    <dbReference type="NCBI Taxonomy" id="66895"/>
    <lineage>
        <taxon>Bacteria</taxon>
        <taxon>Bacillati</taxon>
        <taxon>Actinomycetota</taxon>
        <taxon>Actinomycetes</taxon>
        <taxon>Kitasatosporales</taxon>
        <taxon>Streptomycetaceae</taxon>
        <taxon>Streptomyces</taxon>
    </lineage>
</organism>
<evidence type="ECO:0000313" key="1">
    <source>
        <dbReference type="EMBL" id="MBB4903349.1"/>
    </source>
</evidence>
<evidence type="ECO:0000313" key="2">
    <source>
        <dbReference type="Proteomes" id="UP000579523"/>
    </source>
</evidence>
<reference evidence="1 2" key="1">
    <citation type="submission" date="2020-08" db="EMBL/GenBank/DDBJ databases">
        <title>Genomic Encyclopedia of Type Strains, Phase III (KMG-III): the genomes of soil and plant-associated and newly described type strains.</title>
        <authorList>
            <person name="Whitman W."/>
        </authorList>
    </citation>
    <scope>NUCLEOTIDE SEQUENCE [LARGE SCALE GENOMIC DNA]</scope>
    <source>
        <strain evidence="1 2">CECT 3273</strain>
    </source>
</reference>
<name>A0A7W7PXZ6_9ACTN</name>